<dbReference type="AlphaFoldDB" id="A0A2S7WWA1"/>
<dbReference type="NCBIfam" id="TIGR01201">
    <property type="entry name" value="HU_rel"/>
    <property type="match status" value="1"/>
</dbReference>
<dbReference type="InterPro" id="IPR005902">
    <property type="entry name" value="HU_DNA-bd_put"/>
</dbReference>
<dbReference type="InterPro" id="IPR041607">
    <property type="entry name" value="HU-HIG"/>
</dbReference>
<reference evidence="3 4" key="1">
    <citation type="submission" date="2016-12" db="EMBL/GenBank/DDBJ databases">
        <title>Trade-off between light-utilization and light-protection in marine flavobacteria.</title>
        <authorList>
            <person name="Kumagai Y."/>
            <person name="Yoshizawa S."/>
            <person name="Kogure K."/>
            <person name="Iwasaki W."/>
        </authorList>
    </citation>
    <scope>NUCLEOTIDE SEQUENCE [LARGE SCALE GENOMIC DNA]</scope>
    <source>
        <strain evidence="3 4">ATCC 43844</strain>
    </source>
</reference>
<organism evidence="3 4">
    <name type="scientific">Polaribacter glomeratus</name>
    <dbReference type="NCBI Taxonomy" id="102"/>
    <lineage>
        <taxon>Bacteria</taxon>
        <taxon>Pseudomonadati</taxon>
        <taxon>Bacteroidota</taxon>
        <taxon>Flavobacteriia</taxon>
        <taxon>Flavobacteriales</taxon>
        <taxon>Flavobacteriaceae</taxon>
    </lineage>
</organism>
<proteinExistence type="predicted"/>
<dbReference type="Pfam" id="PF18291">
    <property type="entry name" value="HU-HIG"/>
    <property type="match status" value="1"/>
</dbReference>
<keyword evidence="4" id="KW-1185">Reference proteome</keyword>
<dbReference type="Proteomes" id="UP000239068">
    <property type="component" value="Unassembled WGS sequence"/>
</dbReference>
<accession>A0A2S7WWA1</accession>
<feature type="domain" description="HU" evidence="2">
    <location>
        <begin position="10"/>
        <end position="119"/>
    </location>
</feature>
<gene>
    <name evidence="3" type="ORF">BTO16_03855</name>
</gene>
<evidence type="ECO:0000313" key="3">
    <source>
        <dbReference type="EMBL" id="PQJ81756.1"/>
    </source>
</evidence>
<keyword evidence="1 3" id="KW-0238">DNA-binding</keyword>
<dbReference type="EMBL" id="MSCM01000001">
    <property type="protein sequence ID" value="PQJ81756.1"/>
    <property type="molecule type" value="Genomic_DNA"/>
</dbReference>
<evidence type="ECO:0000259" key="2">
    <source>
        <dbReference type="Pfam" id="PF18291"/>
    </source>
</evidence>
<dbReference type="SUPFAM" id="SSF47729">
    <property type="entry name" value="IHF-like DNA-binding proteins"/>
    <property type="match status" value="1"/>
</dbReference>
<evidence type="ECO:0000256" key="1">
    <source>
        <dbReference type="ARBA" id="ARBA00023125"/>
    </source>
</evidence>
<dbReference type="InterPro" id="IPR010992">
    <property type="entry name" value="IHF-like_DNA-bd_dom_sf"/>
</dbReference>
<dbReference type="OrthoDB" id="9809801at2"/>
<name>A0A2S7WWA1_9FLAO</name>
<comment type="caution">
    <text evidence="3">The sequence shown here is derived from an EMBL/GenBank/DDBJ whole genome shotgun (WGS) entry which is preliminary data.</text>
</comment>
<dbReference type="Gene3D" id="4.10.520.10">
    <property type="entry name" value="IHF-like DNA-binding proteins"/>
    <property type="match status" value="1"/>
</dbReference>
<dbReference type="RefSeq" id="WP_105020327.1">
    <property type="nucleotide sequence ID" value="NZ_MSCM01000001.1"/>
</dbReference>
<sequence length="130" mass="14430">MVKIIAISKSNPQDRVADNKFYAQAVGSGKTDLERLAYLVAHQSTVREGDCYAVILSLIHNIVDELKQGKIVKLDKLGTFNISVSSEAEETADEVSANSVKDVRIKFRPDKRIKSSLNIKTIDFTTSNKM</sequence>
<dbReference type="GO" id="GO:0003677">
    <property type="term" value="F:DNA binding"/>
    <property type="evidence" value="ECO:0007669"/>
    <property type="project" value="UniProtKB-KW"/>
</dbReference>
<evidence type="ECO:0000313" key="4">
    <source>
        <dbReference type="Proteomes" id="UP000239068"/>
    </source>
</evidence>
<protein>
    <submittedName>
        <fullName evidence="3">DNA-binding protein</fullName>
    </submittedName>
</protein>